<dbReference type="GO" id="GO:0016705">
    <property type="term" value="F:oxidoreductase activity, acting on paired donors, with incorporation or reduction of molecular oxygen"/>
    <property type="evidence" value="ECO:0007669"/>
    <property type="project" value="InterPro"/>
</dbReference>
<evidence type="ECO:0000256" key="2">
    <source>
        <dbReference type="ARBA" id="ARBA00010617"/>
    </source>
</evidence>
<feature type="binding site" description="axial binding residue" evidence="7">
    <location>
        <position position="437"/>
    </location>
    <ligand>
        <name>heme</name>
        <dbReference type="ChEBI" id="CHEBI:30413"/>
    </ligand>
    <ligandPart>
        <name>Fe</name>
        <dbReference type="ChEBI" id="CHEBI:18248"/>
    </ligandPart>
</feature>
<evidence type="ECO:0000256" key="4">
    <source>
        <dbReference type="ARBA" id="ARBA00023002"/>
    </source>
</evidence>
<dbReference type="InterPro" id="IPR036396">
    <property type="entry name" value="Cyt_P450_sf"/>
</dbReference>
<accession>A0AAV5VT43</accession>
<keyword evidence="7 8" id="KW-0349">Heme</keyword>
<dbReference type="GO" id="GO:0005506">
    <property type="term" value="F:iron ion binding"/>
    <property type="evidence" value="ECO:0007669"/>
    <property type="project" value="InterPro"/>
</dbReference>
<dbReference type="InterPro" id="IPR017972">
    <property type="entry name" value="Cyt_P450_CS"/>
</dbReference>
<dbReference type="PRINTS" id="PR00463">
    <property type="entry name" value="EP450I"/>
</dbReference>
<dbReference type="FunFam" id="1.10.630.10:FF:000036">
    <property type="entry name" value="CYtochrome P450 family"/>
    <property type="match status" value="1"/>
</dbReference>
<comment type="caution">
    <text evidence="9">The sequence shown here is derived from an EMBL/GenBank/DDBJ whole genome shotgun (WGS) entry which is preliminary data.</text>
</comment>
<dbReference type="Gene3D" id="1.10.630.10">
    <property type="entry name" value="Cytochrome P450"/>
    <property type="match status" value="1"/>
</dbReference>
<keyword evidence="6 8" id="KW-0503">Monooxygenase</keyword>
<dbReference type="EMBL" id="BTSY01000004">
    <property type="protein sequence ID" value="GMT21554.1"/>
    <property type="molecule type" value="Genomic_DNA"/>
</dbReference>
<proteinExistence type="inferred from homology"/>
<evidence type="ECO:0000313" key="10">
    <source>
        <dbReference type="Proteomes" id="UP001432322"/>
    </source>
</evidence>
<evidence type="ECO:0000256" key="8">
    <source>
        <dbReference type="RuleBase" id="RU000461"/>
    </source>
</evidence>
<dbReference type="GO" id="GO:0020037">
    <property type="term" value="F:heme binding"/>
    <property type="evidence" value="ECO:0007669"/>
    <property type="project" value="InterPro"/>
</dbReference>
<dbReference type="PROSITE" id="PS00086">
    <property type="entry name" value="CYTOCHROME_P450"/>
    <property type="match status" value="1"/>
</dbReference>
<dbReference type="PANTHER" id="PTHR24284:SF1">
    <property type="entry name" value="CYTOCHROME P450 FAMILY"/>
    <property type="match status" value="1"/>
</dbReference>
<dbReference type="Pfam" id="PF00067">
    <property type="entry name" value="p450"/>
    <property type="match status" value="1"/>
</dbReference>
<dbReference type="InterPro" id="IPR001128">
    <property type="entry name" value="Cyt_P450"/>
</dbReference>
<reference evidence="9" key="1">
    <citation type="submission" date="2023-10" db="EMBL/GenBank/DDBJ databases">
        <title>Genome assembly of Pristionchus species.</title>
        <authorList>
            <person name="Yoshida K."/>
            <person name="Sommer R.J."/>
        </authorList>
    </citation>
    <scope>NUCLEOTIDE SEQUENCE</scope>
    <source>
        <strain evidence="9">RS5133</strain>
    </source>
</reference>
<name>A0AAV5VT43_9BILA</name>
<evidence type="ECO:0000256" key="7">
    <source>
        <dbReference type="PIRSR" id="PIRSR602401-1"/>
    </source>
</evidence>
<dbReference type="CDD" id="cd20617">
    <property type="entry name" value="CYP1_2-like"/>
    <property type="match status" value="1"/>
</dbReference>
<protein>
    <recommendedName>
        <fullName evidence="11">Cytochrome P450</fullName>
    </recommendedName>
</protein>
<keyword evidence="5 7" id="KW-0408">Iron</keyword>
<feature type="non-terminal residue" evidence="9">
    <location>
        <position position="488"/>
    </location>
</feature>
<evidence type="ECO:0000313" key="9">
    <source>
        <dbReference type="EMBL" id="GMT21554.1"/>
    </source>
</evidence>
<dbReference type="InterPro" id="IPR002401">
    <property type="entry name" value="Cyt_P450_E_grp-I"/>
</dbReference>
<dbReference type="AlphaFoldDB" id="A0AAV5VT43"/>
<evidence type="ECO:0008006" key="11">
    <source>
        <dbReference type="Google" id="ProtNLM"/>
    </source>
</evidence>
<sequence length="488" mass="56066">MILVIVCACIIIYVVLYYRNVRKYPPGPFPLPLIGNLYHLDPENLHEYLHQVGKEYGNCFTLFFPRPIVYLTDFPNIKEALVTKGEIFAGRSHLPPEALLQKLDQTGVLFSDGDVWREQRRASLRILRELGMGKNMMEANVNRSIDEMLEQLAEIGDSVTPIDMSLPIQLCVGNVINEVLLGYHFKHSNSAKFEFYVGCLTKYLQNIRENFFITIIMTWPWMKHLPIIGDRGYKDVVANISQYQEFIEEEVNKVAELYGADKEPTNFVQSYLAEMRRNTDLDIENLYAIVVDFWLAGMETTGTTLRWGLLHLMKNTHVQEKMRDELLSIVGRERRLEIADKPNLPYFNAAVTEIQRVANILPLAALHRCTEDAVVGAKFIPADTLISLQYFSVLKDDPTFENPVAFLPERFLEKDGKTIDKRQVERMIAFGLGKRQCVGEALARMELFLVLGNLLLNYSFEPIEPLDFTPIFGTMLLPKPHKCLLRKI</sequence>
<comment type="similarity">
    <text evidence="2 8">Belongs to the cytochrome P450 family.</text>
</comment>
<evidence type="ECO:0000256" key="3">
    <source>
        <dbReference type="ARBA" id="ARBA00022723"/>
    </source>
</evidence>
<keyword evidence="10" id="KW-1185">Reference proteome</keyword>
<dbReference type="Proteomes" id="UP001432322">
    <property type="component" value="Unassembled WGS sequence"/>
</dbReference>
<gene>
    <name evidence="9" type="ORF">PFISCL1PPCAC_12851</name>
</gene>
<organism evidence="9 10">
    <name type="scientific">Pristionchus fissidentatus</name>
    <dbReference type="NCBI Taxonomy" id="1538716"/>
    <lineage>
        <taxon>Eukaryota</taxon>
        <taxon>Metazoa</taxon>
        <taxon>Ecdysozoa</taxon>
        <taxon>Nematoda</taxon>
        <taxon>Chromadorea</taxon>
        <taxon>Rhabditida</taxon>
        <taxon>Rhabditina</taxon>
        <taxon>Diplogasteromorpha</taxon>
        <taxon>Diplogasteroidea</taxon>
        <taxon>Neodiplogasteridae</taxon>
        <taxon>Pristionchus</taxon>
    </lineage>
</organism>
<evidence type="ECO:0000256" key="5">
    <source>
        <dbReference type="ARBA" id="ARBA00023004"/>
    </source>
</evidence>
<keyword evidence="3 7" id="KW-0479">Metal-binding</keyword>
<evidence type="ECO:0000256" key="1">
    <source>
        <dbReference type="ARBA" id="ARBA00001971"/>
    </source>
</evidence>
<dbReference type="GO" id="GO:0004497">
    <property type="term" value="F:monooxygenase activity"/>
    <property type="evidence" value="ECO:0007669"/>
    <property type="project" value="UniProtKB-KW"/>
</dbReference>
<dbReference type="SUPFAM" id="SSF48264">
    <property type="entry name" value="Cytochrome P450"/>
    <property type="match status" value="1"/>
</dbReference>
<evidence type="ECO:0000256" key="6">
    <source>
        <dbReference type="ARBA" id="ARBA00023033"/>
    </source>
</evidence>
<keyword evidence="4 8" id="KW-0560">Oxidoreductase</keyword>
<comment type="cofactor">
    <cofactor evidence="1 7">
        <name>heme</name>
        <dbReference type="ChEBI" id="CHEBI:30413"/>
    </cofactor>
</comment>
<dbReference type="PANTHER" id="PTHR24284">
    <property type="entry name" value="CYTOCHROME P450 FAMILY"/>
    <property type="match status" value="1"/>
</dbReference>
<dbReference type="PRINTS" id="PR00385">
    <property type="entry name" value="P450"/>
</dbReference>